<dbReference type="Proteomes" id="UP000276834">
    <property type="component" value="Unassembled WGS sequence"/>
</dbReference>
<comment type="caution">
    <text evidence="1">The sequence shown here is derived from an EMBL/GenBank/DDBJ whole genome shotgun (WGS) entry which is preliminary data.</text>
</comment>
<proteinExistence type="predicted"/>
<name>A0A3L8S5V1_CHLGU</name>
<dbReference type="AlphaFoldDB" id="A0A3L8S5V1"/>
<gene>
    <name evidence="1" type="ORF">DV515_00012100</name>
</gene>
<protein>
    <submittedName>
        <fullName evidence="1">Uncharacterized protein</fullName>
    </submittedName>
</protein>
<evidence type="ECO:0000313" key="2">
    <source>
        <dbReference type="Proteomes" id="UP000276834"/>
    </source>
</evidence>
<evidence type="ECO:0000313" key="1">
    <source>
        <dbReference type="EMBL" id="RLV97103.1"/>
    </source>
</evidence>
<accession>A0A3L8S5V1</accession>
<sequence>MELLVLPSAQSWEISKEMDEEINPNTALPGVVQVMFLPQGCILLVWYGREGLAAKSMSAFEHERCQENSGQ</sequence>
<organism evidence="1 2">
    <name type="scientific">Chloebia gouldiae</name>
    <name type="common">Gouldian finch</name>
    <name type="synonym">Erythrura gouldiae</name>
    <dbReference type="NCBI Taxonomy" id="44316"/>
    <lineage>
        <taxon>Eukaryota</taxon>
        <taxon>Metazoa</taxon>
        <taxon>Chordata</taxon>
        <taxon>Craniata</taxon>
        <taxon>Vertebrata</taxon>
        <taxon>Euteleostomi</taxon>
        <taxon>Archelosauria</taxon>
        <taxon>Archosauria</taxon>
        <taxon>Dinosauria</taxon>
        <taxon>Saurischia</taxon>
        <taxon>Theropoda</taxon>
        <taxon>Coelurosauria</taxon>
        <taxon>Aves</taxon>
        <taxon>Neognathae</taxon>
        <taxon>Neoaves</taxon>
        <taxon>Telluraves</taxon>
        <taxon>Australaves</taxon>
        <taxon>Passeriformes</taxon>
        <taxon>Passeroidea</taxon>
        <taxon>Passeridae</taxon>
        <taxon>Chloebia</taxon>
    </lineage>
</organism>
<keyword evidence="2" id="KW-1185">Reference proteome</keyword>
<dbReference type="EMBL" id="QUSF01000062">
    <property type="protein sequence ID" value="RLV97103.1"/>
    <property type="molecule type" value="Genomic_DNA"/>
</dbReference>
<reference evidence="1 2" key="1">
    <citation type="journal article" date="2018" name="Proc. R. Soc. B">
        <title>A non-coding region near Follistatin controls head colour polymorphism in the Gouldian finch.</title>
        <authorList>
            <person name="Toomey M.B."/>
            <person name="Marques C.I."/>
            <person name="Andrade P."/>
            <person name="Araujo P.M."/>
            <person name="Sabatino S."/>
            <person name="Gazda M.A."/>
            <person name="Afonso S."/>
            <person name="Lopes R.J."/>
            <person name="Corbo J.C."/>
            <person name="Carneiro M."/>
        </authorList>
    </citation>
    <scope>NUCLEOTIDE SEQUENCE [LARGE SCALE GENOMIC DNA]</scope>
    <source>
        <strain evidence="1">Red01</strain>
        <tissue evidence="1">Muscle</tissue>
    </source>
</reference>